<evidence type="ECO:0000313" key="2">
    <source>
        <dbReference type="EMBL" id="BFD46084.1"/>
    </source>
</evidence>
<dbReference type="AlphaFoldDB" id="A0AAT9G8C7"/>
<keyword evidence="1" id="KW-0472">Membrane</keyword>
<keyword evidence="1" id="KW-1133">Transmembrane helix</keyword>
<protein>
    <submittedName>
        <fullName evidence="2">Uncharacterized protein</fullName>
    </submittedName>
</protein>
<feature type="transmembrane region" description="Helical" evidence="1">
    <location>
        <begin position="94"/>
        <end position="110"/>
    </location>
</feature>
<gene>
    <name evidence="2" type="ORF">DMENIID0002_07300</name>
</gene>
<feature type="transmembrane region" description="Helical" evidence="1">
    <location>
        <begin position="316"/>
        <end position="336"/>
    </location>
</feature>
<feature type="transmembrane region" description="Helical" evidence="1">
    <location>
        <begin position="72"/>
        <end position="88"/>
    </location>
</feature>
<feature type="transmembrane region" description="Helical" evidence="1">
    <location>
        <begin position="45"/>
        <end position="65"/>
    </location>
</feature>
<proteinExistence type="predicted"/>
<dbReference type="EMBL" id="AP029170">
    <property type="protein sequence ID" value="BFD46084.1"/>
    <property type="molecule type" value="Genomic_DNA"/>
</dbReference>
<organism evidence="2">
    <name type="scientific">Candidatus Tisiphia endosymbiont of Sergentomyia squamirostris</name>
    <dbReference type="NCBI Taxonomy" id="3113639"/>
    <lineage>
        <taxon>Bacteria</taxon>
        <taxon>Pseudomonadati</taxon>
        <taxon>Pseudomonadota</taxon>
        <taxon>Alphaproteobacteria</taxon>
        <taxon>Rickettsiales</taxon>
        <taxon>Rickettsiaceae</taxon>
        <taxon>Rickettsieae</taxon>
        <taxon>Candidatus Tisiphia</taxon>
    </lineage>
</organism>
<reference evidence="2" key="1">
    <citation type="submission" date="2024-01" db="EMBL/GenBank/DDBJ databases">
        <title>Sequencing the genomes of a sandfly, Sergentomyia squamirostris, and its two endosymbionts.</title>
        <authorList>
            <person name="Itokawa K."/>
            <person name="Sanjoba C."/>
        </authorList>
    </citation>
    <scope>NUCLEOTIDE SEQUENCE</scope>
    <source>
        <strain evidence="2">RiSSQ</strain>
    </source>
</reference>
<evidence type="ECO:0000256" key="1">
    <source>
        <dbReference type="SAM" id="Phobius"/>
    </source>
</evidence>
<keyword evidence="1" id="KW-0812">Transmembrane</keyword>
<accession>A0AAT9G8C7</accession>
<feature type="transmembrane region" description="Helical" evidence="1">
    <location>
        <begin position="285"/>
        <end position="304"/>
    </location>
</feature>
<sequence>MLLLNLGLLWGGVLLLFYADSQNKYRWLYLLIPFLPNILSQSGTIWKDVAFAFGSFFVVATCIFYTYRQNPAPLWVITGLLLIVFYVVGVKFQAQFIAPILILFVLSIYLKTSLLTRIMLTCIISLSIIYGNAQLTKHFSTESHAEQLRQLFDIAGVSVAINNDDLVPKYVKEDQDLYSFEKLKKSYTPYMVNLLVFGDTRIYNSTVDPIKLREMEASYIKAVFTHPLAFLQHRANAFTILMKGVGYSREELFIDHNEAQKHGIHFKKNHLKDWMVKYIGLWSKILTKNIVSLILTFVYLISILTNKQSISPEKVILAYIVAISIVFSIVLFFATMACDYRYYYVIRILTLFSLPIYLKFRQSKKRYYV</sequence>
<name>A0AAT9G8C7_9RICK</name>